<protein>
    <submittedName>
        <fullName evidence="2">Uncharacterized protein</fullName>
    </submittedName>
</protein>
<feature type="compositionally biased region" description="Basic and acidic residues" evidence="1">
    <location>
        <begin position="516"/>
        <end position="525"/>
    </location>
</feature>
<evidence type="ECO:0000313" key="2">
    <source>
        <dbReference type="EMBL" id="CAE0257208.1"/>
    </source>
</evidence>
<feature type="compositionally biased region" description="Polar residues" evidence="1">
    <location>
        <begin position="301"/>
        <end position="310"/>
    </location>
</feature>
<reference evidence="2" key="1">
    <citation type="submission" date="2021-01" db="EMBL/GenBank/DDBJ databases">
        <authorList>
            <person name="Corre E."/>
            <person name="Pelletier E."/>
            <person name="Niang G."/>
            <person name="Scheremetjew M."/>
            <person name="Finn R."/>
            <person name="Kale V."/>
            <person name="Holt S."/>
            <person name="Cochrane G."/>
            <person name="Meng A."/>
            <person name="Brown T."/>
            <person name="Cohen L."/>
        </authorList>
    </citation>
    <scope>NUCLEOTIDE SEQUENCE</scope>
    <source>
        <strain evidence="2">NIES-2562</strain>
    </source>
</reference>
<accession>A0A7S3G928</accession>
<sequence length="723" mass="78468">MASLIGSQPIVSQGNLEEYLATYSIDGKEHGDIEMPRTPSGVIGVASSQRRSRALSGTNAFEDKKQQIYTRLPPMFDLLKRGMAHAPKALVVGSILPPHLDKSDNGEGMMQVVNCLETMHCWVVGVSRLDPSSWVKDEFCQRLQKRAWTLDLVFLPIPMNALEELGAFYKEKGKHVGMLNAARIDASKLDVDKMKEAAAGSSSGTALLCVLDAVVSLRQSHICRKAQIILVGPPLVHGSASPSIQSEHSLVFPPEAMVESCFHSFECSVRRLYSTKTTMLPTYQKGLASVMEEREQEEESASPQKSTSGSVRPAAAAPPIAFESLPLEHQILNFIGPSSGVTTLDPPEWLEGDALLYVTTPCRLEDIGRVVLDAVVSQACTTRSSKAQRAKLEMLTRVDEWAWNLVDSFSYLFSSEPTSEVETPAEPAMLEEAVSLNDSFIVENELENMKSLFDGSEERVTTATTACDGTPLQMLSTSKRSILDGSASVIDSLSTGTLPNGMGVGIGGGSLPSGDMEEKKGESRDPFAVCSAQTRPAFRRFDVEHMVEGTVEVVVKCPCGSKRICAQLQSLYQLHSEDQLSRHGDVASVRGVRLSRSLHFVTAPTGGVGREGRILVMVLPPSSESLFRSKQEDNAFMAECFAAMNSTPKGPASSRSTSTLLVTSPLAVLPEAIVDTADTILAFPSSIEVVLHEVYSLYNLIAKRDQLARVKPDVQARTSVSQW</sequence>
<proteinExistence type="predicted"/>
<evidence type="ECO:0000256" key="1">
    <source>
        <dbReference type="SAM" id="MobiDB-lite"/>
    </source>
</evidence>
<dbReference type="AlphaFoldDB" id="A0A7S3G928"/>
<feature type="region of interest" description="Disordered" evidence="1">
    <location>
        <begin position="504"/>
        <end position="525"/>
    </location>
</feature>
<dbReference type="EMBL" id="HBIB01029972">
    <property type="protein sequence ID" value="CAE0257208.1"/>
    <property type="molecule type" value="Transcribed_RNA"/>
</dbReference>
<organism evidence="2">
    <name type="scientific">Palpitomonas bilix</name>
    <dbReference type="NCBI Taxonomy" id="652834"/>
    <lineage>
        <taxon>Eukaryota</taxon>
        <taxon>Eukaryota incertae sedis</taxon>
    </lineage>
</organism>
<feature type="region of interest" description="Disordered" evidence="1">
    <location>
        <begin position="289"/>
        <end position="313"/>
    </location>
</feature>
<name>A0A7S3G928_9EUKA</name>
<gene>
    <name evidence="2" type="ORF">PBIL07802_LOCUS19466</name>
</gene>